<dbReference type="Pfam" id="PF00196">
    <property type="entry name" value="GerE"/>
    <property type="match status" value="1"/>
</dbReference>
<dbReference type="InterPro" id="IPR016032">
    <property type="entry name" value="Sig_transdc_resp-reg_C-effctor"/>
</dbReference>
<dbReference type="InterPro" id="IPR000792">
    <property type="entry name" value="Tscrpt_reg_LuxR_C"/>
</dbReference>
<feature type="region of interest" description="Disordered" evidence="3">
    <location>
        <begin position="287"/>
        <end position="318"/>
    </location>
</feature>
<dbReference type="PROSITE" id="PS00622">
    <property type="entry name" value="HTH_LUXR_1"/>
    <property type="match status" value="1"/>
</dbReference>
<dbReference type="SMART" id="SM00421">
    <property type="entry name" value="HTH_LUXR"/>
    <property type="match status" value="1"/>
</dbReference>
<gene>
    <name evidence="5" type="ORF">HCJ95_08295</name>
</gene>
<keyword evidence="1" id="KW-0547">Nucleotide-binding</keyword>
<dbReference type="PANTHER" id="PTHR16305:SF35">
    <property type="entry name" value="TRANSCRIPTIONAL ACTIVATOR DOMAIN"/>
    <property type="match status" value="1"/>
</dbReference>
<evidence type="ECO:0000256" key="3">
    <source>
        <dbReference type="SAM" id="MobiDB-lite"/>
    </source>
</evidence>
<protein>
    <submittedName>
        <fullName evidence="5">AAA family ATPase</fullName>
    </submittedName>
</protein>
<evidence type="ECO:0000256" key="2">
    <source>
        <dbReference type="ARBA" id="ARBA00022840"/>
    </source>
</evidence>
<dbReference type="InterPro" id="IPR011990">
    <property type="entry name" value="TPR-like_helical_dom_sf"/>
</dbReference>
<dbReference type="Pfam" id="PF13191">
    <property type="entry name" value="AAA_16"/>
    <property type="match status" value="1"/>
</dbReference>
<dbReference type="Gene3D" id="1.10.10.10">
    <property type="entry name" value="Winged helix-like DNA-binding domain superfamily/Winged helix DNA-binding domain"/>
    <property type="match status" value="1"/>
</dbReference>
<dbReference type="SUPFAM" id="SSF46894">
    <property type="entry name" value="C-terminal effector domain of the bipartite response regulators"/>
    <property type="match status" value="1"/>
</dbReference>
<evidence type="ECO:0000313" key="5">
    <source>
        <dbReference type="EMBL" id="NJP14291.1"/>
    </source>
</evidence>
<dbReference type="SUPFAM" id="SSF52540">
    <property type="entry name" value="P-loop containing nucleoside triphosphate hydrolases"/>
    <property type="match status" value="1"/>
</dbReference>
<dbReference type="PRINTS" id="PR00038">
    <property type="entry name" value="HTHLUXR"/>
</dbReference>
<dbReference type="CDD" id="cd06170">
    <property type="entry name" value="LuxR_C_like"/>
    <property type="match status" value="1"/>
</dbReference>
<evidence type="ECO:0000259" key="4">
    <source>
        <dbReference type="PROSITE" id="PS50043"/>
    </source>
</evidence>
<dbReference type="SUPFAM" id="SSF48452">
    <property type="entry name" value="TPR-like"/>
    <property type="match status" value="1"/>
</dbReference>
<reference evidence="5 6" key="1">
    <citation type="submission" date="2020-03" db="EMBL/GenBank/DDBJ databases">
        <title>WGS of actinomycetes isolated from Thailand.</title>
        <authorList>
            <person name="Thawai C."/>
        </authorList>
    </citation>
    <scope>NUCLEOTIDE SEQUENCE [LARGE SCALE GENOMIC DNA]</scope>
    <source>
        <strain evidence="5 6">NBRC 13905</strain>
    </source>
</reference>
<name>A0ABX0YP12_STRTL</name>
<evidence type="ECO:0000313" key="6">
    <source>
        <dbReference type="Proteomes" id="UP000635996"/>
    </source>
</evidence>
<accession>A0ABX0YP12</accession>
<comment type="caution">
    <text evidence="5">The sequence shown here is derived from an EMBL/GenBank/DDBJ whole genome shotgun (WGS) entry which is preliminary data.</text>
</comment>
<dbReference type="RefSeq" id="WP_168131284.1">
    <property type="nucleotide sequence ID" value="NZ_BMVZ01000008.1"/>
</dbReference>
<dbReference type="EMBL" id="JAATEL010000006">
    <property type="protein sequence ID" value="NJP14291.1"/>
    <property type="molecule type" value="Genomic_DNA"/>
</dbReference>
<dbReference type="InterPro" id="IPR027417">
    <property type="entry name" value="P-loop_NTPase"/>
</dbReference>
<evidence type="ECO:0000256" key="1">
    <source>
        <dbReference type="ARBA" id="ARBA00022741"/>
    </source>
</evidence>
<feature type="domain" description="HTH luxR-type" evidence="4">
    <location>
        <begin position="892"/>
        <end position="957"/>
    </location>
</feature>
<keyword evidence="6" id="KW-1185">Reference proteome</keyword>
<organism evidence="5 6">
    <name type="scientific">Streptomyces thermoviolaceus subsp. thermoviolaceus</name>
    <dbReference type="NCBI Taxonomy" id="66860"/>
    <lineage>
        <taxon>Bacteria</taxon>
        <taxon>Bacillati</taxon>
        <taxon>Actinomycetota</taxon>
        <taxon>Actinomycetes</taxon>
        <taxon>Kitasatosporales</taxon>
        <taxon>Streptomycetaceae</taxon>
        <taxon>Streptomyces</taxon>
    </lineage>
</organism>
<dbReference type="PROSITE" id="PS50043">
    <property type="entry name" value="HTH_LUXR_2"/>
    <property type="match status" value="1"/>
</dbReference>
<dbReference type="PANTHER" id="PTHR16305">
    <property type="entry name" value="TESTICULAR SOLUBLE ADENYLYL CYCLASE"/>
    <property type="match status" value="1"/>
</dbReference>
<dbReference type="Gene3D" id="1.25.40.10">
    <property type="entry name" value="Tetratricopeptide repeat domain"/>
    <property type="match status" value="1"/>
</dbReference>
<dbReference type="Proteomes" id="UP000635996">
    <property type="component" value="Unassembled WGS sequence"/>
</dbReference>
<feature type="region of interest" description="Disordered" evidence="3">
    <location>
        <begin position="1"/>
        <end position="21"/>
    </location>
</feature>
<dbReference type="InterPro" id="IPR036388">
    <property type="entry name" value="WH-like_DNA-bd_sf"/>
</dbReference>
<keyword evidence="2" id="KW-0067">ATP-binding</keyword>
<sequence>MSVSQHARPGPTGRPVRASGQDQPYEAVALLAAHIARARAGTGGLVVLRGATGTGRTTALEEARARAAADGLRVLHVRCSPRDAGTPFAVARRLLDLPPAAAGGGGERERDEELWCALRAAAGREALLVAVDDVHRADAPSHRWLVELARHLDGLPAPVLLVVTERTQYDVDPPRQGFAHTLPPALVHTCTLPPLTEETAAALIRARVPDAPPSWAKECARAAAGSPLLLCALLDDLDAPDGQQPVPVTTAALYPGAYPAAVAWWLDSAGRVTTQVARTLAVLDEDWDGTGGSGGTVLAPEQHSGEPQPPDPGDPVEPATLLARVTGAAPARITGWLTAMTGLGLLTQDHAGRPRYAHPLLRDAVLAGVPETWRHATRRAVAEAMLHHGAGTSAIARQLLPTGPVGADWAPDVLQDAAHHALSEGRCEDAAAFLRRALAEPLPDGRRLRLLTELGSLEAAREDSAAGIPRLTEALRLPGDPQERVRAAFALGTVLAARGRARAAVDVLHTVYDQFTDRPDLVGALRTASVLLADGDQELRRDVHRLLRDAAARTPELIGPAARVLLVRHGVTAGLVSAGDAMPQVRQLLTEPVDPLTEPFLLGTAAAVAQWADALDEADRLVERGLAGERPGLLHPMHEAMLHTRADIAAARVGHGRLPVRIPPCCEGPRDTCAGTPGNLHAHTLLALVEQGRPEEARRFADGFDLRDAPPSWELNRFLYARGVQRASVGDHTGALHDFLECGRRQAAREVISPVVTPWRTAAAESRIALGHHREALALAEEELRLARVWGTPRTLGRALRVLGTATGGRRGLELAEEAVRLLRDAPAGAAGELVAALLAQGRQLTAAGERARARACLREAAERAEQAGTVRQSALVEEALREAGARRPAAARTGAASLTDSERRIARLAAEGRTNAEIADLLHLARRTVETHLTSVYRKLGIRRRGELRPALGQDAP</sequence>
<dbReference type="InterPro" id="IPR041664">
    <property type="entry name" value="AAA_16"/>
</dbReference>
<proteinExistence type="predicted"/>